<feature type="transmembrane region" description="Helical" evidence="1">
    <location>
        <begin position="21"/>
        <end position="41"/>
    </location>
</feature>
<reference evidence="3 4" key="1">
    <citation type="submission" date="2018-04" db="EMBL/GenBank/DDBJ databases">
        <title>Genomic Encyclopedia of Type Strains, Phase III (KMG-III): the genomes of soil and plant-associated and newly described type strains.</title>
        <authorList>
            <person name="Whitman W."/>
        </authorList>
    </citation>
    <scope>NUCLEOTIDE SEQUENCE [LARGE SCALE GENOMIC DNA]</scope>
    <source>
        <strain evidence="3 4">MA-olki</strain>
    </source>
</reference>
<dbReference type="Proteomes" id="UP000244013">
    <property type="component" value="Unassembled WGS sequence"/>
</dbReference>
<accession>A0A2T5U683</accession>
<dbReference type="GeneID" id="91006016"/>
<dbReference type="EMBL" id="QAYE01000004">
    <property type="protein sequence ID" value="PTW46988.1"/>
    <property type="molecule type" value="Genomic_DNA"/>
</dbReference>
<name>A0A2T5U683_9SPHN</name>
<dbReference type="AlphaFoldDB" id="A0A2T5U683"/>
<feature type="transmembrane region" description="Helical" evidence="1">
    <location>
        <begin position="106"/>
        <end position="126"/>
    </location>
</feature>
<evidence type="ECO:0000313" key="4">
    <source>
        <dbReference type="Proteomes" id="UP000244013"/>
    </source>
</evidence>
<sequence>MSTRSTHIRAGSSARTNDTSLSTAIAIARLIGIMGIVYVHAWTGRTAEELAAAAFSWQAVLRTVLGEVFGRSAVPLLGMISGWLVVSTATRQGYGAFLIGKARTILLPMVLWNAIAILLVGAAATFGDLKAPTPTSIGWTLNELVPLVHANDINVQMPFPRDLFVCMTIAPVLVRASSVWLAVVALVAVAWSVSGVHVPLLLRPQILLFFTAGIAARRSGAAERVAGWPVALCALPFVLLIAPRLWTALLGNAFFDAHPLLMAAFDIVFRLASAVLFWRFAWALAGSNVADRLRGIERYGFLAFCDHLVLLWLFGPVIGLATGALGAGLYPAYLLVQPLLVLGVTVVLGRVLMALSPAVARVLSGGRLGQSASITA</sequence>
<feature type="transmembrane region" description="Helical" evidence="1">
    <location>
        <begin position="308"/>
        <end position="333"/>
    </location>
</feature>
<dbReference type="Pfam" id="PF01757">
    <property type="entry name" value="Acyl_transf_3"/>
    <property type="match status" value="1"/>
</dbReference>
<keyword evidence="1" id="KW-1133">Transmembrane helix</keyword>
<feature type="transmembrane region" description="Helical" evidence="1">
    <location>
        <begin position="179"/>
        <end position="202"/>
    </location>
</feature>
<proteinExistence type="predicted"/>
<feature type="transmembrane region" description="Helical" evidence="1">
    <location>
        <begin position="267"/>
        <end position="287"/>
    </location>
</feature>
<keyword evidence="1" id="KW-0472">Membrane</keyword>
<feature type="transmembrane region" description="Helical" evidence="1">
    <location>
        <begin position="339"/>
        <end position="360"/>
    </location>
</feature>
<keyword evidence="1" id="KW-0812">Transmembrane</keyword>
<evidence type="ECO:0000259" key="2">
    <source>
        <dbReference type="Pfam" id="PF01757"/>
    </source>
</evidence>
<organism evidence="3 4">
    <name type="scientific">Sphingomonas faeni</name>
    <dbReference type="NCBI Taxonomy" id="185950"/>
    <lineage>
        <taxon>Bacteria</taxon>
        <taxon>Pseudomonadati</taxon>
        <taxon>Pseudomonadota</taxon>
        <taxon>Alphaproteobacteria</taxon>
        <taxon>Sphingomonadales</taxon>
        <taxon>Sphingomonadaceae</taxon>
        <taxon>Sphingomonas</taxon>
    </lineage>
</organism>
<evidence type="ECO:0000313" key="3">
    <source>
        <dbReference type="EMBL" id="PTW46988.1"/>
    </source>
</evidence>
<feature type="transmembrane region" description="Helical" evidence="1">
    <location>
        <begin position="68"/>
        <end position="86"/>
    </location>
</feature>
<dbReference type="InterPro" id="IPR002656">
    <property type="entry name" value="Acyl_transf_3_dom"/>
</dbReference>
<protein>
    <recommendedName>
        <fullName evidence="2">Acyltransferase 3 domain-containing protein</fullName>
    </recommendedName>
</protein>
<dbReference type="GO" id="GO:0016747">
    <property type="term" value="F:acyltransferase activity, transferring groups other than amino-acyl groups"/>
    <property type="evidence" value="ECO:0007669"/>
    <property type="project" value="InterPro"/>
</dbReference>
<dbReference type="RefSeq" id="WP_244186939.1">
    <property type="nucleotide sequence ID" value="NZ_QAYE01000004.1"/>
</dbReference>
<evidence type="ECO:0000256" key="1">
    <source>
        <dbReference type="SAM" id="Phobius"/>
    </source>
</evidence>
<gene>
    <name evidence="3" type="ORF">C8J25_104328</name>
</gene>
<feature type="domain" description="Acyltransferase 3" evidence="2">
    <location>
        <begin position="25"/>
        <end position="331"/>
    </location>
</feature>
<feature type="transmembrane region" description="Helical" evidence="1">
    <location>
        <begin position="225"/>
        <end position="247"/>
    </location>
</feature>
<comment type="caution">
    <text evidence="3">The sequence shown here is derived from an EMBL/GenBank/DDBJ whole genome shotgun (WGS) entry which is preliminary data.</text>
</comment>